<evidence type="ECO:0000313" key="4">
    <source>
        <dbReference type="Proteomes" id="UP000294562"/>
    </source>
</evidence>
<evidence type="ECO:0000259" key="2">
    <source>
        <dbReference type="PROSITE" id="PS50943"/>
    </source>
</evidence>
<gene>
    <name evidence="3" type="ORF">E2L05_09770</name>
</gene>
<proteinExistence type="predicted"/>
<feature type="compositionally biased region" description="Basic and acidic residues" evidence="1">
    <location>
        <begin position="135"/>
        <end position="146"/>
    </location>
</feature>
<sequence>MTGDDLRAHRVERGLSRRALAALADLHPDTVKYWERKPTVDLRGHAPDRLLRALHAGHLSLRGVYPCVEPRGIFGTGTRARGGVLQFAAISAAPSRGPTSCGARTRKGTACKASPLPGKKRCKFHGGMSTGPRTPEGKERIADAQRQRWSRRSKTAAQDLRSESLEAAQTWRLCSMPGSGRRSELSDARRSATLRGNRARPSA</sequence>
<dbReference type="CDD" id="cd00093">
    <property type="entry name" value="HTH_XRE"/>
    <property type="match status" value="1"/>
</dbReference>
<feature type="region of interest" description="Disordered" evidence="1">
    <location>
        <begin position="175"/>
        <end position="203"/>
    </location>
</feature>
<name>A0A4R6AWF9_9RHOB</name>
<dbReference type="GO" id="GO:0003677">
    <property type="term" value="F:DNA binding"/>
    <property type="evidence" value="ECO:0007669"/>
    <property type="project" value="InterPro"/>
</dbReference>
<dbReference type="AlphaFoldDB" id="A0A4R6AWF9"/>
<dbReference type="PROSITE" id="PS50943">
    <property type="entry name" value="HTH_CROC1"/>
    <property type="match status" value="1"/>
</dbReference>
<reference evidence="3 4" key="1">
    <citation type="submission" date="2019-03" db="EMBL/GenBank/DDBJ databases">
        <title>Rhodobacteraceae bacterium SM1902, a new member of the family Rhodobacteraceae isolated from Yantai.</title>
        <authorList>
            <person name="Sun Y."/>
        </authorList>
    </citation>
    <scope>NUCLEOTIDE SEQUENCE [LARGE SCALE GENOMIC DNA]</scope>
    <source>
        <strain evidence="3 4">SM1902</strain>
    </source>
</reference>
<dbReference type="Proteomes" id="UP000294562">
    <property type="component" value="Unassembled WGS sequence"/>
</dbReference>
<keyword evidence="4" id="KW-1185">Reference proteome</keyword>
<dbReference type="Gene3D" id="1.10.260.40">
    <property type="entry name" value="lambda repressor-like DNA-binding domains"/>
    <property type="match status" value="1"/>
</dbReference>
<evidence type="ECO:0000313" key="3">
    <source>
        <dbReference type="EMBL" id="TDL88025.1"/>
    </source>
</evidence>
<comment type="caution">
    <text evidence="3">The sequence shown here is derived from an EMBL/GenBank/DDBJ whole genome shotgun (WGS) entry which is preliminary data.</text>
</comment>
<dbReference type="InterPro" id="IPR010982">
    <property type="entry name" value="Lambda_DNA-bd_dom_sf"/>
</dbReference>
<feature type="region of interest" description="Disordered" evidence="1">
    <location>
        <begin position="123"/>
        <end position="163"/>
    </location>
</feature>
<dbReference type="RefSeq" id="WP_133342727.1">
    <property type="nucleotide sequence ID" value="NZ_SMZO01000018.1"/>
</dbReference>
<protein>
    <submittedName>
        <fullName evidence="3">XRE family transcriptional regulator</fullName>
    </submittedName>
</protein>
<dbReference type="OrthoDB" id="7597230at2"/>
<organism evidence="3 4">
    <name type="scientific">Meridianimarinicoccus aquatilis</name>
    <dbReference type="NCBI Taxonomy" id="2552766"/>
    <lineage>
        <taxon>Bacteria</taxon>
        <taxon>Pseudomonadati</taxon>
        <taxon>Pseudomonadota</taxon>
        <taxon>Alphaproteobacteria</taxon>
        <taxon>Rhodobacterales</taxon>
        <taxon>Paracoccaceae</taxon>
        <taxon>Meridianimarinicoccus</taxon>
    </lineage>
</organism>
<dbReference type="EMBL" id="SMZO01000018">
    <property type="protein sequence ID" value="TDL88025.1"/>
    <property type="molecule type" value="Genomic_DNA"/>
</dbReference>
<dbReference type="SUPFAM" id="SSF47413">
    <property type="entry name" value="lambda repressor-like DNA-binding domains"/>
    <property type="match status" value="1"/>
</dbReference>
<accession>A0A4R6AWF9</accession>
<dbReference type="NCBIfam" id="NF041373">
    <property type="entry name" value="HGG_STG"/>
    <property type="match status" value="1"/>
</dbReference>
<evidence type="ECO:0000256" key="1">
    <source>
        <dbReference type="SAM" id="MobiDB-lite"/>
    </source>
</evidence>
<feature type="domain" description="HTH cro/C1-type" evidence="2">
    <location>
        <begin position="6"/>
        <end position="36"/>
    </location>
</feature>
<feature type="compositionally biased region" description="Basic and acidic residues" evidence="1">
    <location>
        <begin position="181"/>
        <end position="190"/>
    </location>
</feature>
<dbReference type="InterPro" id="IPR001387">
    <property type="entry name" value="Cro/C1-type_HTH"/>
</dbReference>
<dbReference type="InterPro" id="IPR047675">
    <property type="entry name" value="Putative_zinc-bd"/>
</dbReference>